<dbReference type="InterPro" id="IPR041916">
    <property type="entry name" value="Anti_sigma_zinc_sf"/>
</dbReference>
<keyword evidence="3" id="KW-1185">Reference proteome</keyword>
<sequence>MNSIPASADCLDVADLLVDYTEGTLSPEQTSRVTAHMAHCLRCQQHVAHTCELADIMAAIRIVPPPAALDAALLAALAQETDQLKQPAGAGSEAIVVPLNPTSVHPTSSGWWLRIAASLLLLAAGMVLGNHWRPLSSATVALSTPDAQAAPRFQALVGNLTAPTLSASQRLLLVSELAAEAQTSGDPVVQALINTLNFDPNPNVRLAAGKGLYRLRADPRVAEAFVQSLTIQTDPYVQILLIELLVEMREQRAKPELERLSRRPDALPVVRQEAKAGLGQLI</sequence>
<dbReference type="OrthoDB" id="978644at2"/>
<dbReference type="InterPro" id="IPR027383">
    <property type="entry name" value="Znf_put"/>
</dbReference>
<dbReference type="Gene3D" id="1.25.10.10">
    <property type="entry name" value="Leucine-rich Repeat Variant"/>
    <property type="match status" value="1"/>
</dbReference>
<dbReference type="Gene3D" id="1.10.10.1320">
    <property type="entry name" value="Anti-sigma factor, zinc-finger domain"/>
    <property type="match status" value="1"/>
</dbReference>
<dbReference type="AlphaFoldDB" id="A0A1I6BJD1"/>
<reference evidence="3" key="1">
    <citation type="submission" date="2016-10" db="EMBL/GenBank/DDBJ databases">
        <authorList>
            <person name="Varghese N."/>
            <person name="Submissions S."/>
        </authorList>
    </citation>
    <scope>NUCLEOTIDE SEQUENCE [LARGE SCALE GENOMIC DNA]</scope>
    <source>
        <strain evidence="3">OR362-8,ATCC BAA-1266,JCM 13504</strain>
    </source>
</reference>
<dbReference type="InterPro" id="IPR016024">
    <property type="entry name" value="ARM-type_fold"/>
</dbReference>
<organism evidence="2 3">
    <name type="scientific">Hymenobacter arizonensis</name>
    <name type="common">Siccationidurans arizonensis</name>
    <dbReference type="NCBI Taxonomy" id="1227077"/>
    <lineage>
        <taxon>Bacteria</taxon>
        <taxon>Pseudomonadati</taxon>
        <taxon>Bacteroidota</taxon>
        <taxon>Cytophagia</taxon>
        <taxon>Cytophagales</taxon>
        <taxon>Hymenobacteraceae</taxon>
        <taxon>Hymenobacter</taxon>
    </lineage>
</organism>
<feature type="domain" description="Putative zinc-finger" evidence="1">
    <location>
        <begin position="10"/>
        <end position="44"/>
    </location>
</feature>
<name>A0A1I6BJD1_HYMAR</name>
<evidence type="ECO:0000313" key="2">
    <source>
        <dbReference type="EMBL" id="SFQ80897.1"/>
    </source>
</evidence>
<dbReference type="EMBL" id="FOXS01000009">
    <property type="protein sequence ID" value="SFQ80897.1"/>
    <property type="molecule type" value="Genomic_DNA"/>
</dbReference>
<proteinExistence type="predicted"/>
<keyword evidence="2" id="KW-0862">Zinc</keyword>
<dbReference type="GO" id="GO:0008270">
    <property type="term" value="F:zinc ion binding"/>
    <property type="evidence" value="ECO:0007669"/>
    <property type="project" value="UniProtKB-KW"/>
</dbReference>
<evidence type="ECO:0000259" key="1">
    <source>
        <dbReference type="Pfam" id="PF13490"/>
    </source>
</evidence>
<evidence type="ECO:0000313" key="3">
    <source>
        <dbReference type="Proteomes" id="UP000199029"/>
    </source>
</evidence>
<dbReference type="Pfam" id="PF13490">
    <property type="entry name" value="zf-HC2"/>
    <property type="match status" value="1"/>
</dbReference>
<accession>A0A1I6BJD1</accession>
<dbReference type="STRING" id="1227077.SAMN04515668_4591"/>
<keyword evidence="2" id="KW-0479">Metal-binding</keyword>
<dbReference type="Proteomes" id="UP000199029">
    <property type="component" value="Unassembled WGS sequence"/>
</dbReference>
<gene>
    <name evidence="2" type="ORF">SAMN04515668_4591</name>
</gene>
<dbReference type="InterPro" id="IPR011989">
    <property type="entry name" value="ARM-like"/>
</dbReference>
<dbReference type="RefSeq" id="WP_092678632.1">
    <property type="nucleotide sequence ID" value="NZ_FOXS01000009.1"/>
</dbReference>
<keyword evidence="2" id="KW-0863">Zinc-finger</keyword>
<dbReference type="SUPFAM" id="SSF48371">
    <property type="entry name" value="ARM repeat"/>
    <property type="match status" value="1"/>
</dbReference>
<protein>
    <submittedName>
        <fullName evidence="2">Putative zinc-finger</fullName>
    </submittedName>
</protein>
<dbReference type="Pfam" id="PF13646">
    <property type="entry name" value="HEAT_2"/>
    <property type="match status" value="1"/>
</dbReference>